<sequence length="1132" mass="127570">MKKTFKLSVPYLGKAVVVTVVSFSCAISAYQLYQNSSIFSPQSQALDLKNNQVVFSNQNQQTNTNQNQDESQYLNENQQALDKISQTNFNNSPYLFKNQGRVDPTKIYGQTGMGTNGGNTIGVNPNGTTNNGNATVVIPGTGMPIATGDASSGIANDEVNKNTNHETTPIVDPDPEPTLPDLSNNEIYKDAISLPNTGIEQKENAKYNIHFMAAEDLYLDNLTMLYDGCVITPWKLLCNMVVMVSERKEGDSYPTLYRIENYNDNFKIGSYPQYATENFKVSFYFRLNESSPWQEYIYEFKVDYQARISLQDYNQQEIKYFYLKKNETEDLRKYYNLIIPTYQDSTQMFIGWKEEDGSVIEDQSDYTITQKGRITLVPQEMVDLPEEYIVQLQDKTIFSPIFATIYEYAFTNYVGDLNADIHVPDGIKKVELNDIFGKEFNGDFYISEIVDDISFGYGWTGPDLYGKYIVDENNPNFSSNEDGLLMDKSQTVILQTPIADAIYIPEGVTSISSSISWYVHDIYFEGKCLIDSHSFSNIPTDSTVHVPDQYYLDYFKKSYGSFVTSIVNENNESYDYTVSNNLVFSDDEKILVSTLDSASGTIVIPETVEKIADQAFSGNSDITQIILTGGNIELGHQIFKDSGVENVMILTQNMPSVYKDTFSDSDNLKGISIARNYYHLYESKWSDLLEPTEFALLNETDSSLNVKDGFEYLEMYYRDRAHATILLNAPSDLVYFDEDSIPGVIITEIGKNAFSNCKQLKSVKLSKQVVQIDSYAFYGCDDLEGIFSANTDTITIQENALEITDGSFPNLRYIALNAKNANFENYYLPSTNQKMFVPYDGDGYYGGNTYSSSYFLDESYGGAILYGYARGSDQDGNTITVDNEFYLISATTDISGAVATKEGTFEICMNAFESVPITSIQLNMTDDMYWIDDYAFYETKLEGELTLPDGLGPIGMAAFSGTSLTKVTFPKVYGNNAEYPARLWTNNFGSTLKEVVFQNATPILLYYYGDGNGFEFGQDLADDFHVTLSGDATGLEQTYIDNWKYSFAGYEISDAQIHENEIKEAEKKVAALLNYVVPEINENQNLDNQIEEPDTQTKDDSQEIQTENNQEQDDSNNNQQEALENEGEENDN</sequence>
<dbReference type="PANTHER" id="PTHR45661:SF3">
    <property type="entry name" value="IG-LIKE DOMAIN-CONTAINING PROTEIN"/>
    <property type="match status" value="1"/>
</dbReference>
<organism evidence="3 4">
    <name type="scientific">[Clostridium] ammoniilyticum</name>
    <dbReference type="NCBI Taxonomy" id="2981784"/>
    <lineage>
        <taxon>Bacteria</taxon>
        <taxon>Bacillati</taxon>
        <taxon>Bacillota</taxon>
        <taxon>Erysipelotrichia</taxon>
        <taxon>Erysipelotrichales</taxon>
        <taxon>Coprobacillaceae</taxon>
        <taxon>Faecalibacillus</taxon>
    </lineage>
</organism>
<evidence type="ECO:0000313" key="3">
    <source>
        <dbReference type="EMBL" id="MCU6739433.1"/>
    </source>
</evidence>
<feature type="compositionally biased region" description="Low complexity" evidence="1">
    <location>
        <begin position="1105"/>
        <end position="1121"/>
    </location>
</feature>
<name>A0ABT2SX62_9FIRM</name>
<dbReference type="PROSITE" id="PS51257">
    <property type="entry name" value="PROKAR_LIPOPROTEIN"/>
    <property type="match status" value="1"/>
</dbReference>
<protein>
    <submittedName>
        <fullName evidence="3">Leucine-rich repeat domain-containing protein</fullName>
    </submittedName>
</protein>
<proteinExistence type="predicted"/>
<evidence type="ECO:0000256" key="1">
    <source>
        <dbReference type="SAM" id="MobiDB-lite"/>
    </source>
</evidence>
<dbReference type="Proteomes" id="UP001208364">
    <property type="component" value="Unassembled WGS sequence"/>
</dbReference>
<dbReference type="PANTHER" id="PTHR45661">
    <property type="entry name" value="SURFACE ANTIGEN"/>
    <property type="match status" value="1"/>
</dbReference>
<dbReference type="EMBL" id="JAOQJR010000016">
    <property type="protein sequence ID" value="MCU6739433.1"/>
    <property type="molecule type" value="Genomic_DNA"/>
</dbReference>
<feature type="transmembrane region" description="Helical" evidence="2">
    <location>
        <begin position="12"/>
        <end position="33"/>
    </location>
</feature>
<keyword evidence="2" id="KW-0812">Transmembrane</keyword>
<feature type="region of interest" description="Disordered" evidence="1">
    <location>
        <begin position="1084"/>
        <end position="1132"/>
    </location>
</feature>
<keyword evidence="2" id="KW-0472">Membrane</keyword>
<dbReference type="InterPro" id="IPR053139">
    <property type="entry name" value="Surface_bspA-like"/>
</dbReference>
<feature type="compositionally biased region" description="Acidic residues" evidence="1">
    <location>
        <begin position="1123"/>
        <end position="1132"/>
    </location>
</feature>
<dbReference type="InterPro" id="IPR032675">
    <property type="entry name" value="LRR_dom_sf"/>
</dbReference>
<keyword evidence="4" id="KW-1185">Reference proteome</keyword>
<evidence type="ECO:0000256" key="2">
    <source>
        <dbReference type="SAM" id="Phobius"/>
    </source>
</evidence>
<evidence type="ECO:0000313" key="4">
    <source>
        <dbReference type="Proteomes" id="UP001208364"/>
    </source>
</evidence>
<accession>A0ABT2SX62</accession>
<dbReference type="Gene3D" id="3.80.10.10">
    <property type="entry name" value="Ribonuclease Inhibitor"/>
    <property type="match status" value="4"/>
</dbReference>
<gene>
    <name evidence="3" type="ORF">OCV55_12320</name>
</gene>
<keyword evidence="2" id="KW-1133">Transmembrane helix</keyword>
<comment type="caution">
    <text evidence="3">The sequence shown here is derived from an EMBL/GenBank/DDBJ whole genome shotgun (WGS) entry which is preliminary data.</text>
</comment>
<dbReference type="RefSeq" id="WP_147580765.1">
    <property type="nucleotide sequence ID" value="NZ_JAOQJR010000016.1"/>
</dbReference>
<dbReference type="InterPro" id="IPR026906">
    <property type="entry name" value="LRR_5"/>
</dbReference>
<reference evidence="3 4" key="1">
    <citation type="journal article" date="2021" name="ISME Commun">
        <title>Automated analysis of genomic sequences facilitates high-throughput and comprehensive description of bacteria.</title>
        <authorList>
            <person name="Hitch T.C.A."/>
        </authorList>
    </citation>
    <scope>NUCLEOTIDE SEQUENCE [LARGE SCALE GENOMIC DNA]</scope>
    <source>
        <strain evidence="3 4">H4_15</strain>
    </source>
</reference>
<dbReference type="Pfam" id="PF13306">
    <property type="entry name" value="LRR_5"/>
    <property type="match status" value="3"/>
</dbReference>